<dbReference type="InterPro" id="IPR052895">
    <property type="entry name" value="HetReg/Transcr_Mod"/>
</dbReference>
<name>A0ABR1SXL4_9PEZI</name>
<evidence type="ECO:0000313" key="1">
    <source>
        <dbReference type="EMBL" id="KAK8038464.1"/>
    </source>
</evidence>
<reference evidence="1 2" key="1">
    <citation type="submission" date="2023-01" db="EMBL/GenBank/DDBJ databases">
        <title>Analysis of 21 Apiospora genomes using comparative genomics revels a genus with tremendous synthesis potential of carbohydrate active enzymes and secondary metabolites.</title>
        <authorList>
            <person name="Sorensen T."/>
        </authorList>
    </citation>
    <scope>NUCLEOTIDE SEQUENCE [LARGE SCALE GENOMIC DNA]</scope>
    <source>
        <strain evidence="1 2">CBS 33761</strain>
    </source>
</reference>
<dbReference type="Pfam" id="PF26639">
    <property type="entry name" value="Het-6_barrel"/>
    <property type="match status" value="1"/>
</dbReference>
<gene>
    <name evidence="1" type="ORF">PG993_006875</name>
</gene>
<dbReference type="Proteomes" id="UP001444661">
    <property type="component" value="Unassembled WGS sequence"/>
</dbReference>
<dbReference type="PANTHER" id="PTHR24148">
    <property type="entry name" value="ANKYRIN REPEAT DOMAIN-CONTAINING PROTEIN 39 HOMOLOG-RELATED"/>
    <property type="match status" value="1"/>
</dbReference>
<organism evidence="1 2">
    <name type="scientific">Apiospora rasikravindrae</name>
    <dbReference type="NCBI Taxonomy" id="990691"/>
    <lineage>
        <taxon>Eukaryota</taxon>
        <taxon>Fungi</taxon>
        <taxon>Dikarya</taxon>
        <taxon>Ascomycota</taxon>
        <taxon>Pezizomycotina</taxon>
        <taxon>Sordariomycetes</taxon>
        <taxon>Xylariomycetidae</taxon>
        <taxon>Amphisphaeriales</taxon>
        <taxon>Apiosporaceae</taxon>
        <taxon>Apiospora</taxon>
    </lineage>
</organism>
<keyword evidence="2" id="KW-1185">Reference proteome</keyword>
<accession>A0ABR1SXL4</accession>
<protein>
    <submittedName>
        <fullName evidence="1">Uncharacterized protein</fullName>
    </submittedName>
</protein>
<dbReference type="EMBL" id="JAQQWK010000006">
    <property type="protein sequence ID" value="KAK8038464.1"/>
    <property type="molecule type" value="Genomic_DNA"/>
</dbReference>
<evidence type="ECO:0000313" key="2">
    <source>
        <dbReference type="Proteomes" id="UP001444661"/>
    </source>
</evidence>
<proteinExistence type="predicted"/>
<dbReference type="PANTHER" id="PTHR24148:SF78">
    <property type="entry name" value="HETEROKARYON INCOMPATIBILITY DOMAIN-CONTAINING PROTEIN"/>
    <property type="match status" value="1"/>
</dbReference>
<comment type="caution">
    <text evidence="1">The sequence shown here is derived from an EMBL/GenBank/DDBJ whole genome shotgun (WGS) entry which is preliminary data.</text>
</comment>
<sequence>MEYINPSSYFQDTPAGSHTKHVAQEEADRSHLTCKGFLYDKIDGLGCSRDVRVRHEDHDLVAPAHPGHNPPFIVDMKILEKAVWDTITMGAVVDNEEVDAALIERFPYIPNLVEYNFIFALMFHFMFDGNLSLAIPWQRCNQRFEVVGAPLPSFFAESATESYLSQLMSRTNKDKRLHSMLGNVVAFKRIITTARGHVGMAPKASRQGDSIFLLKGCNAPLVLRPNGDGTYDLVGVIYVHGIMNGEAMEMNVVLR</sequence>